<feature type="transmembrane region" description="Helical" evidence="6">
    <location>
        <begin position="150"/>
        <end position="169"/>
    </location>
</feature>
<accession>A0A0F8B473</accession>
<dbReference type="InterPro" id="IPR022596">
    <property type="entry name" value="GPR1/2/3_C"/>
</dbReference>
<feature type="transmembrane region" description="Helical" evidence="6">
    <location>
        <begin position="33"/>
        <end position="57"/>
    </location>
</feature>
<evidence type="ECO:0000256" key="4">
    <source>
        <dbReference type="ARBA" id="ARBA00023136"/>
    </source>
</evidence>
<dbReference type="PANTHER" id="PTHR23112:SF37">
    <property type="entry name" value="G PROTEIN-COUPLED RECEPTOR GPR1"/>
    <property type="match status" value="1"/>
</dbReference>
<name>A0A0F8B473_CERFI</name>
<protein>
    <submittedName>
        <fullName evidence="9">G protein-coupled receptor GPR1</fullName>
    </submittedName>
</protein>
<dbReference type="GO" id="GO:0005886">
    <property type="term" value="C:plasma membrane"/>
    <property type="evidence" value="ECO:0007669"/>
    <property type="project" value="TreeGrafter"/>
</dbReference>
<evidence type="ECO:0000313" key="9">
    <source>
        <dbReference type="EMBL" id="KKF96566.1"/>
    </source>
</evidence>
<keyword evidence="9" id="KW-0675">Receptor</keyword>
<feature type="transmembrane region" description="Helical" evidence="6">
    <location>
        <begin position="105"/>
        <end position="130"/>
    </location>
</feature>
<sequence length="639" mass="70089">MSSFVAAVNGSSFIETPNALNGTLARISNGETLGLHIVSLVFSAISLSVSATALYLFLTSRRSFRHDLVLLLIISDFTKSLWLFLFPLISLISGPIASASLLCQISGFCLSFGLEAFDIAVLLIAAHAFLSILHPVATGGSSNGIYPYRFYAYAIFVCFPMISASLAFLNKPLGYVNTGEYCYIASHPIWPSLFLSWIPRLFTFVTIVVLYVFLYNHVRDVMQNYEKTSYSHNHAKLAQLSQVSRLDVYQLDALQPLAPIAYHGLIPHSRSSSFADSSYPRHDSNATLVSDLQSTETSSTPLLPQSTPNTTPMRSSQAIRWKMPDFSGSMDNDSSTSKNTYRMRLYSDPEPVAPELLISSSSDEDQEAPPKPNHSGLPGTGPVRPGISPLPSANPSFDGPTRGSSFTSAITSAFRNARGSCSSSSTAATAAAAETPSFTLRNDLEMARTRSRVFHQLRLMFIYPIAYIGIWVFPFACSMMRIHSYHTSSSIAETGVGSESAPYALVIASMVSLCIQGTVDSGMLLAREKPWREKLQRGTDWWWGSRSRNGSQYTVGRTREEMLLDSKVARQRRVYEINERKAAAAEAIAAQKTQPAKGERGVRNWWDVHDEGDDDEQEAAAMSFLDMGHGDMGKGGGLK</sequence>
<keyword evidence="4 6" id="KW-0472">Membrane</keyword>
<proteinExistence type="predicted"/>
<dbReference type="AlphaFoldDB" id="A0A0F8B473"/>
<feature type="region of interest" description="Disordered" evidence="5">
    <location>
        <begin position="361"/>
        <end position="403"/>
    </location>
</feature>
<evidence type="ECO:0000259" key="7">
    <source>
        <dbReference type="Pfam" id="PF11710"/>
    </source>
</evidence>
<comment type="caution">
    <text evidence="9">The sequence shown here is derived from an EMBL/GenBank/DDBJ whole genome shotgun (WGS) entry which is preliminary data.</text>
</comment>
<feature type="domain" description="G protein-coupled receptor GPR1/2/3 C-terminal" evidence="8">
    <location>
        <begin position="449"/>
        <end position="532"/>
    </location>
</feature>
<feature type="domain" description="Glucose receptor Git3-like N-terminal" evidence="7">
    <location>
        <begin position="35"/>
        <end position="224"/>
    </location>
</feature>
<dbReference type="SUPFAM" id="SSF81321">
    <property type="entry name" value="Family A G protein-coupled receptor-like"/>
    <property type="match status" value="1"/>
</dbReference>
<feature type="transmembrane region" description="Helical" evidence="6">
    <location>
        <begin position="189"/>
        <end position="214"/>
    </location>
</feature>
<dbReference type="GO" id="GO:0004930">
    <property type="term" value="F:G protein-coupled receptor activity"/>
    <property type="evidence" value="ECO:0007669"/>
    <property type="project" value="TreeGrafter"/>
</dbReference>
<comment type="subcellular location">
    <subcellularLocation>
        <location evidence="1">Membrane</location>
        <topology evidence="1">Multi-pass membrane protein</topology>
    </subcellularLocation>
</comment>
<evidence type="ECO:0000259" key="8">
    <source>
        <dbReference type="Pfam" id="PF11970"/>
    </source>
</evidence>
<feature type="region of interest" description="Disordered" evidence="5">
    <location>
        <begin position="290"/>
        <end position="317"/>
    </location>
</feature>
<keyword evidence="10" id="KW-1185">Reference proteome</keyword>
<evidence type="ECO:0000256" key="6">
    <source>
        <dbReference type="SAM" id="Phobius"/>
    </source>
</evidence>
<dbReference type="Pfam" id="PF11970">
    <property type="entry name" value="GPR_Gpa2_C"/>
    <property type="match status" value="1"/>
</dbReference>
<keyword evidence="3 6" id="KW-1133">Transmembrane helix</keyword>
<reference evidence="9 10" key="1">
    <citation type="submission" date="2015-04" db="EMBL/GenBank/DDBJ databases">
        <title>Genome sequence of Ceratocystis platani, a major pathogen of plane trees.</title>
        <authorList>
            <person name="Belbahri L."/>
        </authorList>
    </citation>
    <scope>NUCLEOTIDE SEQUENCE [LARGE SCALE GENOMIC DNA]</scope>
    <source>
        <strain evidence="9 10">CFO</strain>
    </source>
</reference>
<evidence type="ECO:0000256" key="2">
    <source>
        <dbReference type="ARBA" id="ARBA00022692"/>
    </source>
</evidence>
<dbReference type="EMBL" id="LBBL01000036">
    <property type="protein sequence ID" value="KKF96566.1"/>
    <property type="molecule type" value="Genomic_DNA"/>
</dbReference>
<dbReference type="Pfam" id="PF11710">
    <property type="entry name" value="Git3"/>
    <property type="match status" value="1"/>
</dbReference>
<dbReference type="Proteomes" id="UP000034841">
    <property type="component" value="Unassembled WGS sequence"/>
</dbReference>
<dbReference type="InterPro" id="IPR023041">
    <property type="entry name" value="Glucose_rcpt_Git3-like_N"/>
</dbReference>
<dbReference type="OrthoDB" id="5368598at2759"/>
<keyword evidence="2 6" id="KW-0812">Transmembrane</keyword>
<evidence type="ECO:0000313" key="10">
    <source>
        <dbReference type="Proteomes" id="UP000034841"/>
    </source>
</evidence>
<dbReference type="Gene3D" id="1.20.1070.10">
    <property type="entry name" value="Rhodopsin 7-helix transmembrane proteins"/>
    <property type="match status" value="1"/>
</dbReference>
<dbReference type="PANTHER" id="PTHR23112">
    <property type="entry name" value="G PROTEIN-COUPLED RECEPTOR 157-RELATED"/>
    <property type="match status" value="1"/>
</dbReference>
<organism evidence="9 10">
    <name type="scientific">Ceratocystis fimbriata f. sp. platani</name>
    <dbReference type="NCBI Taxonomy" id="88771"/>
    <lineage>
        <taxon>Eukaryota</taxon>
        <taxon>Fungi</taxon>
        <taxon>Dikarya</taxon>
        <taxon>Ascomycota</taxon>
        <taxon>Pezizomycotina</taxon>
        <taxon>Sordariomycetes</taxon>
        <taxon>Hypocreomycetidae</taxon>
        <taxon>Microascales</taxon>
        <taxon>Ceratocystidaceae</taxon>
        <taxon>Ceratocystis</taxon>
    </lineage>
</organism>
<gene>
    <name evidence="9" type="primary">GPR1</name>
    <name evidence="9" type="ORF">CFO_g1078</name>
</gene>
<dbReference type="GO" id="GO:0007189">
    <property type="term" value="P:adenylate cyclase-activating G protein-coupled receptor signaling pathway"/>
    <property type="evidence" value="ECO:0007669"/>
    <property type="project" value="TreeGrafter"/>
</dbReference>
<evidence type="ECO:0000256" key="1">
    <source>
        <dbReference type="ARBA" id="ARBA00004141"/>
    </source>
</evidence>
<evidence type="ECO:0000256" key="3">
    <source>
        <dbReference type="ARBA" id="ARBA00022989"/>
    </source>
</evidence>
<feature type="transmembrane region" description="Helical" evidence="6">
    <location>
        <begin position="460"/>
        <end position="483"/>
    </location>
</feature>
<feature type="transmembrane region" description="Helical" evidence="6">
    <location>
        <begin position="69"/>
        <end position="93"/>
    </location>
</feature>
<evidence type="ECO:0000256" key="5">
    <source>
        <dbReference type="SAM" id="MobiDB-lite"/>
    </source>
</evidence>